<dbReference type="Pfam" id="PF17811">
    <property type="entry name" value="JHD"/>
    <property type="match status" value="1"/>
</dbReference>
<dbReference type="PROSITE" id="PS51184">
    <property type="entry name" value="JMJC"/>
    <property type="match status" value="1"/>
</dbReference>
<evidence type="ECO:0000256" key="18">
    <source>
        <dbReference type="ARBA" id="ARBA00047915"/>
    </source>
</evidence>
<dbReference type="GO" id="GO:0005634">
    <property type="term" value="C:nucleus"/>
    <property type="evidence" value="ECO:0007669"/>
    <property type="project" value="UniProtKB-SubCell"/>
</dbReference>
<evidence type="ECO:0000256" key="8">
    <source>
        <dbReference type="ARBA" id="ARBA00022771"/>
    </source>
</evidence>
<dbReference type="InterPro" id="IPR050690">
    <property type="entry name" value="JHDM1_Histone_Demethylase"/>
</dbReference>
<dbReference type="GO" id="GO:0008270">
    <property type="term" value="F:zinc ion binding"/>
    <property type="evidence" value="ECO:0007669"/>
    <property type="project" value="UniProtKB-KW"/>
</dbReference>
<feature type="domain" description="JmjC" evidence="24">
    <location>
        <begin position="190"/>
        <end position="360"/>
    </location>
</feature>
<dbReference type="InterPro" id="IPR001965">
    <property type="entry name" value="Znf_PHD"/>
</dbReference>
<evidence type="ECO:0000259" key="22">
    <source>
        <dbReference type="PROSITE" id="PS50016"/>
    </source>
</evidence>
<dbReference type="CDD" id="cd15517">
    <property type="entry name" value="PHD_TCF19_like"/>
    <property type="match status" value="1"/>
</dbReference>
<feature type="region of interest" description="Disordered" evidence="21">
    <location>
        <begin position="493"/>
        <end position="685"/>
    </location>
</feature>
<evidence type="ECO:0000256" key="12">
    <source>
        <dbReference type="ARBA" id="ARBA00023002"/>
    </source>
</evidence>
<keyword evidence="11" id="KW-0223">Dioxygenase</keyword>
<gene>
    <name evidence="25" type="ORF">PHYBLDRAFT_189439</name>
</gene>
<evidence type="ECO:0000313" key="25">
    <source>
        <dbReference type="EMBL" id="OAD65953.1"/>
    </source>
</evidence>
<evidence type="ECO:0000259" key="24">
    <source>
        <dbReference type="PROSITE" id="PS51184"/>
    </source>
</evidence>
<evidence type="ECO:0000256" key="15">
    <source>
        <dbReference type="ARBA" id="ARBA00023163"/>
    </source>
</evidence>
<dbReference type="SUPFAM" id="SSF51197">
    <property type="entry name" value="Clavaminate synthase-like"/>
    <property type="match status" value="1"/>
</dbReference>
<name>A0A162TC64_PHYB8</name>
<comment type="catalytic activity">
    <reaction evidence="18">
        <text>N(6),N(6)-dimethyl-L-lysyl(36)-[histone H3] + 2 2-oxoglutarate + 2 O2 = L-lysyl(36)-[histone H3] + 2 formaldehyde + 2 succinate + 2 CO2</text>
        <dbReference type="Rhea" id="RHEA:42032"/>
        <dbReference type="Rhea" id="RHEA-COMP:9785"/>
        <dbReference type="Rhea" id="RHEA-COMP:9787"/>
        <dbReference type="ChEBI" id="CHEBI:15379"/>
        <dbReference type="ChEBI" id="CHEBI:16526"/>
        <dbReference type="ChEBI" id="CHEBI:16810"/>
        <dbReference type="ChEBI" id="CHEBI:16842"/>
        <dbReference type="ChEBI" id="CHEBI:29969"/>
        <dbReference type="ChEBI" id="CHEBI:30031"/>
        <dbReference type="ChEBI" id="CHEBI:61976"/>
        <dbReference type="EC" id="1.14.11.27"/>
    </reaction>
</comment>
<dbReference type="InParanoid" id="A0A162TC64"/>
<keyword evidence="16" id="KW-0539">Nucleus</keyword>
<dbReference type="EC" id="1.14.11.27" evidence="5"/>
<comment type="function">
    <text evidence="2">Histone demethylase that specifically demethylates 'Lys-36' of histone H3, thereby playing a central role in histone code.</text>
</comment>
<dbReference type="InterPro" id="IPR041070">
    <property type="entry name" value="JHD"/>
</dbReference>
<sequence length="685" mass="77520">MEENTEKCPLCTDKRKNSSLYDTWLQCDACSTWYHAECLGLSLEECNIIERYHCLGCTAASGPTTYKKKPRKTSRSHARLNYADLNEGKTGDEKIWGKILRAKSFANDPFKRYKGDEVTVELARKTGMTEPFVIEDVEFLDMKMPDSSITVNDIAKAVGEDQPVEVIDVGTQSEQPGWTVGRWAAYYHSPTRDRIRNVISLEISNTEFARGITRPKFVRDMDWIDHMWPSELKPKEYPKVQLYCLMGTKDSYTDFHIDFGGTSVFYHIISGSKVFYFIEPTSKNLKKYQKWSSSPDQSSTFLGDQVKQCYAVHLKAGNTMIIPTGWIHAVYTPEDAIVIGGNFLHGINITTQLKIYEIEDATNVPQKFRFPFYKRINWYAAHNYNKTLQDTPEKLSPFELQGIASLAQFLQEDLNKLQKTSSATNEQRKAVRADIPALISDGVELISSLMKGLQNAFRILTQSTITGTGNGTSGGAGTETKDSKVLKVKLKVNPANPSPSVLESYHSKKSDHKTKKATKATKANKQHQKIVLKVKPKKDKVQEEVDESIEESDEEYVDNELEFFGDLKEEEEDDADEEEVLESGDEEYVENYKDSPKTNARKRKQTANPSTPRKPRKNPIPKKSKIEVEESSSDDELGTQKSNRSGRATDSFMSGPGGGYGIQSKKTQTSTVKQRLLERIDRVKR</sequence>
<dbReference type="RefSeq" id="XP_018283993.1">
    <property type="nucleotide sequence ID" value="XM_018439662.1"/>
</dbReference>
<dbReference type="VEuPathDB" id="FungiDB:PHYBLDRAFT_189439"/>
<comment type="subcellular location">
    <subcellularLocation>
        <location evidence="3">Nucleus</location>
    </subcellularLocation>
</comment>
<dbReference type="Pfam" id="PF02373">
    <property type="entry name" value="JmjC"/>
    <property type="match status" value="1"/>
</dbReference>
<dbReference type="Proteomes" id="UP000077315">
    <property type="component" value="Unassembled WGS sequence"/>
</dbReference>
<evidence type="ECO:0000256" key="19">
    <source>
        <dbReference type="PROSITE-ProRule" id="PRU00146"/>
    </source>
</evidence>
<organism evidence="25 26">
    <name type="scientific">Phycomyces blakesleeanus (strain ATCC 8743b / DSM 1359 / FGSC 10004 / NBRC 33097 / NRRL 1555)</name>
    <dbReference type="NCBI Taxonomy" id="763407"/>
    <lineage>
        <taxon>Eukaryota</taxon>
        <taxon>Fungi</taxon>
        <taxon>Fungi incertae sedis</taxon>
        <taxon>Mucoromycota</taxon>
        <taxon>Mucoromycotina</taxon>
        <taxon>Mucoromycetes</taxon>
        <taxon>Mucorales</taxon>
        <taxon>Phycomycetaceae</taxon>
        <taxon>Phycomyces</taxon>
    </lineage>
</organism>
<feature type="domain" description="PHD-type" evidence="22">
    <location>
        <begin position="5"/>
        <end position="60"/>
    </location>
</feature>
<evidence type="ECO:0000256" key="11">
    <source>
        <dbReference type="ARBA" id="ARBA00022964"/>
    </source>
</evidence>
<feature type="compositionally biased region" description="Polar residues" evidence="21">
    <location>
        <begin position="639"/>
        <end position="652"/>
    </location>
</feature>
<keyword evidence="26" id="KW-1185">Reference proteome</keyword>
<keyword evidence="7" id="KW-0479">Metal-binding</keyword>
<comment type="similarity">
    <text evidence="4">Belongs to the JHDM1 histone demethylase family.</text>
</comment>
<dbReference type="EMBL" id="KV441007">
    <property type="protein sequence ID" value="OAD65953.1"/>
    <property type="molecule type" value="Genomic_DNA"/>
</dbReference>
<dbReference type="InterPro" id="IPR011011">
    <property type="entry name" value="Znf_FYVE_PHD"/>
</dbReference>
<evidence type="ECO:0000256" key="9">
    <source>
        <dbReference type="ARBA" id="ARBA00022833"/>
    </source>
</evidence>
<proteinExistence type="inferred from homology"/>
<evidence type="ECO:0000256" key="17">
    <source>
        <dbReference type="ARBA" id="ARBA00031083"/>
    </source>
</evidence>
<protein>
    <recommendedName>
        <fullName evidence="6">JmjC domain-containing histone demethylation protein 1</fullName>
        <ecNumber evidence="5">1.14.11.27</ecNumber>
    </recommendedName>
    <alternativeName>
        <fullName evidence="17">[Histone-H3]-lysine-36 demethylase 1</fullName>
    </alternativeName>
</protein>
<evidence type="ECO:0000256" key="21">
    <source>
        <dbReference type="SAM" id="MobiDB-lite"/>
    </source>
</evidence>
<dbReference type="PROSITE" id="PS01359">
    <property type="entry name" value="ZF_PHD_1"/>
    <property type="match status" value="1"/>
</dbReference>
<keyword evidence="10" id="KW-0156">Chromatin regulator</keyword>
<dbReference type="GeneID" id="29000568"/>
<evidence type="ECO:0000256" key="4">
    <source>
        <dbReference type="ARBA" id="ARBA00008037"/>
    </source>
</evidence>
<dbReference type="OrthoDB" id="5876800at2759"/>
<dbReference type="GO" id="GO:0140680">
    <property type="term" value="F:histone H3K36me/H3K36me2 demethylase activity"/>
    <property type="evidence" value="ECO:0007669"/>
    <property type="project" value="UniProtKB-EC"/>
</dbReference>
<dbReference type="Gene3D" id="2.60.120.650">
    <property type="entry name" value="Cupin"/>
    <property type="match status" value="1"/>
</dbReference>
<feature type="compositionally biased region" description="Basic and acidic residues" evidence="21">
    <location>
        <begin position="675"/>
        <end position="685"/>
    </location>
</feature>
<reference evidence="26" key="1">
    <citation type="submission" date="2015-06" db="EMBL/GenBank/DDBJ databases">
        <title>Expansion of signal transduction pathways in fungi by whole-genome duplication.</title>
        <authorList>
            <consortium name="DOE Joint Genome Institute"/>
            <person name="Corrochano L.M."/>
            <person name="Kuo A."/>
            <person name="Marcet-Houben M."/>
            <person name="Polaino S."/>
            <person name="Salamov A."/>
            <person name="Villalobos J.M."/>
            <person name="Alvarez M.I."/>
            <person name="Avalos J."/>
            <person name="Benito E.P."/>
            <person name="Benoit I."/>
            <person name="Burger G."/>
            <person name="Camino L.P."/>
            <person name="Canovas D."/>
            <person name="Cerda-Olmedo E."/>
            <person name="Cheng J.-F."/>
            <person name="Dominguez A."/>
            <person name="Elias M."/>
            <person name="Eslava A.P."/>
            <person name="Glaser F."/>
            <person name="Grimwood J."/>
            <person name="Gutierrez G."/>
            <person name="Heitman J."/>
            <person name="Henrissat B."/>
            <person name="Iturriaga E.A."/>
            <person name="Lang B.F."/>
            <person name="Lavin J.L."/>
            <person name="Lee S."/>
            <person name="Li W."/>
            <person name="Lindquist E."/>
            <person name="Lopez-Garcia S."/>
            <person name="Luque E.M."/>
            <person name="Marcos A.T."/>
            <person name="Martin J."/>
            <person name="McCluskey K."/>
            <person name="Medina H.R."/>
            <person name="Miralles-Duran A."/>
            <person name="Miyazaki A."/>
            <person name="Munoz-Torres E."/>
            <person name="Oguiza J.A."/>
            <person name="Ohm R."/>
            <person name="Olmedo M."/>
            <person name="Orejas M."/>
            <person name="Ortiz-Castellanos L."/>
            <person name="Pisabarro A.G."/>
            <person name="Rodriguez-Romero J."/>
            <person name="Ruiz-Herrera J."/>
            <person name="Ruiz-Vazquez R."/>
            <person name="Sanz C."/>
            <person name="Schackwitz W."/>
            <person name="Schmutz J."/>
            <person name="Shahriari M."/>
            <person name="Shelest E."/>
            <person name="Silva-Franco F."/>
            <person name="Soanes D."/>
            <person name="Syed K."/>
            <person name="Tagua V.G."/>
            <person name="Talbot N.J."/>
            <person name="Thon M."/>
            <person name="De vries R.P."/>
            <person name="Wiebenga A."/>
            <person name="Yadav J.S."/>
            <person name="Braun E.L."/>
            <person name="Baker S."/>
            <person name="Garre V."/>
            <person name="Horwitz B."/>
            <person name="Torres-Martinez S."/>
            <person name="Idnurm A."/>
            <person name="Herrera-Estrella A."/>
            <person name="Gabaldon T."/>
            <person name="Grigoriev I.V."/>
        </authorList>
    </citation>
    <scope>NUCLEOTIDE SEQUENCE [LARGE SCALE GENOMIC DNA]</scope>
    <source>
        <strain evidence="26">NRRL 1555(-)</strain>
    </source>
</reference>
<dbReference type="SMART" id="SM00558">
    <property type="entry name" value="JmjC"/>
    <property type="match status" value="1"/>
</dbReference>
<dbReference type="STRING" id="763407.A0A162TC64"/>
<feature type="domain" description="Phorbol-ester/DAG-type" evidence="23">
    <location>
        <begin position="1"/>
        <end position="46"/>
    </location>
</feature>
<keyword evidence="14" id="KW-0805">Transcription regulation</keyword>
<evidence type="ECO:0000256" key="14">
    <source>
        <dbReference type="ARBA" id="ARBA00023015"/>
    </source>
</evidence>
<comment type="cofactor">
    <cofactor evidence="1">
        <name>Fe(2+)</name>
        <dbReference type="ChEBI" id="CHEBI:29033"/>
    </cofactor>
</comment>
<evidence type="ECO:0000256" key="5">
    <source>
        <dbReference type="ARBA" id="ARBA00013246"/>
    </source>
</evidence>
<dbReference type="PROSITE" id="PS50016">
    <property type="entry name" value="ZF_PHD_2"/>
    <property type="match status" value="1"/>
</dbReference>
<dbReference type="SUPFAM" id="SSF57903">
    <property type="entry name" value="FYVE/PHD zinc finger"/>
    <property type="match status" value="1"/>
</dbReference>
<keyword evidence="9" id="KW-0862">Zinc</keyword>
<dbReference type="AlphaFoldDB" id="A0A162TC64"/>
<feature type="compositionally biased region" description="Basic residues" evidence="21">
    <location>
        <begin position="507"/>
        <end position="538"/>
    </location>
</feature>
<evidence type="ECO:0000256" key="16">
    <source>
        <dbReference type="ARBA" id="ARBA00023242"/>
    </source>
</evidence>
<accession>A0A162TC64</accession>
<dbReference type="PROSITE" id="PS50081">
    <property type="entry name" value="ZF_DAG_PE_2"/>
    <property type="match status" value="1"/>
</dbReference>
<evidence type="ECO:0000256" key="10">
    <source>
        <dbReference type="ARBA" id="ARBA00022853"/>
    </source>
</evidence>
<evidence type="ECO:0000256" key="3">
    <source>
        <dbReference type="ARBA" id="ARBA00004123"/>
    </source>
</evidence>
<feature type="compositionally biased region" description="Basic residues" evidence="21">
    <location>
        <begin position="613"/>
        <end position="623"/>
    </location>
</feature>
<dbReference type="InterPro" id="IPR003347">
    <property type="entry name" value="JmjC_dom"/>
</dbReference>
<evidence type="ECO:0000256" key="7">
    <source>
        <dbReference type="ARBA" id="ARBA00022723"/>
    </source>
</evidence>
<evidence type="ECO:0000256" key="1">
    <source>
        <dbReference type="ARBA" id="ARBA00001954"/>
    </source>
</evidence>
<dbReference type="PANTHER" id="PTHR23123">
    <property type="entry name" value="PHD/F-BOX CONTAINING PROTEIN"/>
    <property type="match status" value="1"/>
</dbReference>
<feature type="compositionally biased region" description="Polar residues" evidence="21">
    <location>
        <begin position="664"/>
        <end position="673"/>
    </location>
</feature>
<keyword evidence="15" id="KW-0804">Transcription</keyword>
<dbReference type="InterPro" id="IPR019786">
    <property type="entry name" value="Zinc_finger_PHD-type_CS"/>
</dbReference>
<evidence type="ECO:0000313" key="26">
    <source>
        <dbReference type="Proteomes" id="UP000077315"/>
    </source>
</evidence>
<dbReference type="SMART" id="SM00249">
    <property type="entry name" value="PHD"/>
    <property type="match status" value="1"/>
</dbReference>
<feature type="coiled-coil region" evidence="20">
    <location>
        <begin position="400"/>
        <end position="427"/>
    </location>
</feature>
<dbReference type="InterPro" id="IPR019787">
    <property type="entry name" value="Znf_PHD-finger"/>
</dbReference>
<evidence type="ECO:0000256" key="13">
    <source>
        <dbReference type="ARBA" id="ARBA00023004"/>
    </source>
</evidence>
<evidence type="ECO:0000256" key="2">
    <source>
        <dbReference type="ARBA" id="ARBA00003909"/>
    </source>
</evidence>
<keyword evidence="12" id="KW-0560">Oxidoreductase</keyword>
<keyword evidence="20" id="KW-0175">Coiled coil</keyword>
<dbReference type="InterPro" id="IPR002219">
    <property type="entry name" value="PKC_DAG/PE"/>
</dbReference>
<keyword evidence="8 19" id="KW-0863">Zinc-finger</keyword>
<evidence type="ECO:0000256" key="20">
    <source>
        <dbReference type="SAM" id="Coils"/>
    </source>
</evidence>
<evidence type="ECO:0000256" key="6">
    <source>
        <dbReference type="ARBA" id="ARBA00015153"/>
    </source>
</evidence>
<evidence type="ECO:0000259" key="23">
    <source>
        <dbReference type="PROSITE" id="PS50081"/>
    </source>
</evidence>
<keyword evidence="13" id="KW-0408">Iron</keyword>
<feature type="compositionally biased region" description="Acidic residues" evidence="21">
    <location>
        <begin position="544"/>
        <end position="589"/>
    </location>
</feature>